<feature type="signal peptide" evidence="4">
    <location>
        <begin position="1"/>
        <end position="27"/>
    </location>
</feature>
<gene>
    <name evidence="6" type="ORF">niasHT_009028</name>
</gene>
<name>A0ABD2M264_9BILA</name>
<evidence type="ECO:0000256" key="2">
    <source>
        <dbReference type="PROSITE-ProRule" id="PRU00076"/>
    </source>
</evidence>
<dbReference type="EMBL" id="JBICBT010000184">
    <property type="protein sequence ID" value="KAL3121551.1"/>
    <property type="molecule type" value="Genomic_DNA"/>
</dbReference>
<evidence type="ECO:0000256" key="4">
    <source>
        <dbReference type="SAM" id="SignalP"/>
    </source>
</evidence>
<feature type="transmembrane region" description="Helical" evidence="3">
    <location>
        <begin position="178"/>
        <end position="198"/>
    </location>
</feature>
<reference evidence="6 7" key="1">
    <citation type="submission" date="2024-10" db="EMBL/GenBank/DDBJ databases">
        <authorList>
            <person name="Kim D."/>
        </authorList>
    </citation>
    <scope>NUCLEOTIDE SEQUENCE [LARGE SCALE GENOMIC DNA]</scope>
    <source>
        <strain evidence="6">BH-2024</strain>
    </source>
</reference>
<accession>A0ABD2M264</accession>
<sequence>MSRQKATIYVIMTLFIFLCILLTSALGQLASPCSKNNCHPMAICVEQVSNLYSCKCIVGHRDMDPENPGRKCVSMLGFNECAREEDNECSENAKCIDMEFEYKCQCLAGYKDASPKGTVPGSKYGEAERFCALLKSEFECDGKSISIGGVEYFCEWFTWKTANWKPRKKPIAYCKKSMAFSPVFIAILIIIYTSAVGAQFGQFGSLLNGFGGANGGANLMNGMAANSRNFANMGSSFGGMINQFKGMGRQFGGHHNGK</sequence>
<dbReference type="SMART" id="SM00181">
    <property type="entry name" value="EGF"/>
    <property type="match status" value="2"/>
</dbReference>
<proteinExistence type="predicted"/>
<feature type="chain" id="PRO_5044837206" description="EGF-like domain-containing protein" evidence="4">
    <location>
        <begin position="28"/>
        <end position="258"/>
    </location>
</feature>
<dbReference type="SUPFAM" id="SSF57196">
    <property type="entry name" value="EGF/Laminin"/>
    <property type="match status" value="1"/>
</dbReference>
<dbReference type="InterPro" id="IPR000742">
    <property type="entry name" value="EGF"/>
</dbReference>
<dbReference type="Gene3D" id="2.10.25.10">
    <property type="entry name" value="Laminin"/>
    <property type="match status" value="1"/>
</dbReference>
<feature type="domain" description="EGF-like" evidence="5">
    <location>
        <begin position="77"/>
        <end position="116"/>
    </location>
</feature>
<protein>
    <recommendedName>
        <fullName evidence="5">EGF-like domain-containing protein</fullName>
    </recommendedName>
</protein>
<dbReference type="AlphaFoldDB" id="A0ABD2M264"/>
<organism evidence="6 7">
    <name type="scientific">Heterodera trifolii</name>
    <dbReference type="NCBI Taxonomy" id="157864"/>
    <lineage>
        <taxon>Eukaryota</taxon>
        <taxon>Metazoa</taxon>
        <taxon>Ecdysozoa</taxon>
        <taxon>Nematoda</taxon>
        <taxon>Chromadorea</taxon>
        <taxon>Rhabditida</taxon>
        <taxon>Tylenchina</taxon>
        <taxon>Tylenchomorpha</taxon>
        <taxon>Tylenchoidea</taxon>
        <taxon>Heteroderidae</taxon>
        <taxon>Heteroderinae</taxon>
        <taxon>Heterodera</taxon>
    </lineage>
</organism>
<dbReference type="Proteomes" id="UP001620626">
    <property type="component" value="Unassembled WGS sequence"/>
</dbReference>
<keyword evidence="2" id="KW-0245">EGF-like domain</keyword>
<comment type="caution">
    <text evidence="2">Lacks conserved residue(s) required for the propagation of feature annotation.</text>
</comment>
<evidence type="ECO:0000256" key="1">
    <source>
        <dbReference type="ARBA" id="ARBA00023157"/>
    </source>
</evidence>
<keyword evidence="1" id="KW-1015">Disulfide bond</keyword>
<comment type="caution">
    <text evidence="6">The sequence shown here is derived from an EMBL/GenBank/DDBJ whole genome shotgun (WGS) entry which is preliminary data.</text>
</comment>
<evidence type="ECO:0000313" key="7">
    <source>
        <dbReference type="Proteomes" id="UP001620626"/>
    </source>
</evidence>
<keyword evidence="7" id="KW-1185">Reference proteome</keyword>
<keyword evidence="4" id="KW-0732">Signal</keyword>
<dbReference type="PROSITE" id="PS00010">
    <property type="entry name" value="ASX_HYDROXYL"/>
    <property type="match status" value="1"/>
</dbReference>
<evidence type="ECO:0000256" key="3">
    <source>
        <dbReference type="SAM" id="Phobius"/>
    </source>
</evidence>
<keyword evidence="3" id="KW-0472">Membrane</keyword>
<dbReference type="CDD" id="cd00054">
    <property type="entry name" value="EGF_CA"/>
    <property type="match status" value="1"/>
</dbReference>
<dbReference type="Pfam" id="PF00008">
    <property type="entry name" value="EGF"/>
    <property type="match status" value="1"/>
</dbReference>
<evidence type="ECO:0000313" key="6">
    <source>
        <dbReference type="EMBL" id="KAL3121551.1"/>
    </source>
</evidence>
<evidence type="ECO:0000259" key="5">
    <source>
        <dbReference type="PROSITE" id="PS50026"/>
    </source>
</evidence>
<feature type="domain" description="EGF-like" evidence="5">
    <location>
        <begin position="29"/>
        <end position="66"/>
    </location>
</feature>
<dbReference type="InterPro" id="IPR000152">
    <property type="entry name" value="EGF-type_Asp/Asn_hydroxyl_site"/>
</dbReference>
<dbReference type="PROSITE" id="PS50026">
    <property type="entry name" value="EGF_3"/>
    <property type="match status" value="2"/>
</dbReference>
<keyword evidence="3" id="KW-1133">Transmembrane helix</keyword>
<keyword evidence="3" id="KW-0812">Transmembrane</keyword>